<protein>
    <recommendedName>
        <fullName evidence="1">Endonuclease/exonuclease/phosphatase domain-containing protein</fullName>
    </recommendedName>
</protein>
<comment type="caution">
    <text evidence="2">The sequence shown here is derived from an EMBL/GenBank/DDBJ whole genome shotgun (WGS) entry which is preliminary data.</text>
</comment>
<dbReference type="SUPFAM" id="SSF56219">
    <property type="entry name" value="DNase I-like"/>
    <property type="match status" value="1"/>
</dbReference>
<organism evidence="2 3">
    <name type="scientific">Rhipicephalus microplus</name>
    <name type="common">Cattle tick</name>
    <name type="synonym">Boophilus microplus</name>
    <dbReference type="NCBI Taxonomy" id="6941"/>
    <lineage>
        <taxon>Eukaryota</taxon>
        <taxon>Metazoa</taxon>
        <taxon>Ecdysozoa</taxon>
        <taxon>Arthropoda</taxon>
        <taxon>Chelicerata</taxon>
        <taxon>Arachnida</taxon>
        <taxon>Acari</taxon>
        <taxon>Parasitiformes</taxon>
        <taxon>Ixodida</taxon>
        <taxon>Ixodoidea</taxon>
        <taxon>Ixodidae</taxon>
        <taxon>Rhipicephalinae</taxon>
        <taxon>Rhipicephalus</taxon>
        <taxon>Boophilus</taxon>
    </lineage>
</organism>
<reference evidence="2" key="1">
    <citation type="journal article" date="2020" name="Cell">
        <title>Large-Scale Comparative Analyses of Tick Genomes Elucidate Their Genetic Diversity and Vector Capacities.</title>
        <authorList>
            <consortium name="Tick Genome and Microbiome Consortium (TIGMIC)"/>
            <person name="Jia N."/>
            <person name="Wang J."/>
            <person name="Shi W."/>
            <person name="Du L."/>
            <person name="Sun Y."/>
            <person name="Zhan W."/>
            <person name="Jiang J.F."/>
            <person name="Wang Q."/>
            <person name="Zhang B."/>
            <person name="Ji P."/>
            <person name="Bell-Sakyi L."/>
            <person name="Cui X.M."/>
            <person name="Yuan T.T."/>
            <person name="Jiang B.G."/>
            <person name="Yang W.F."/>
            <person name="Lam T.T."/>
            <person name="Chang Q.C."/>
            <person name="Ding S.J."/>
            <person name="Wang X.J."/>
            <person name="Zhu J.G."/>
            <person name="Ruan X.D."/>
            <person name="Zhao L."/>
            <person name="Wei J.T."/>
            <person name="Ye R.Z."/>
            <person name="Que T.C."/>
            <person name="Du C.H."/>
            <person name="Zhou Y.H."/>
            <person name="Cheng J.X."/>
            <person name="Dai P.F."/>
            <person name="Guo W.B."/>
            <person name="Han X.H."/>
            <person name="Huang E.J."/>
            <person name="Li L.F."/>
            <person name="Wei W."/>
            <person name="Gao Y.C."/>
            <person name="Liu J.Z."/>
            <person name="Shao H.Z."/>
            <person name="Wang X."/>
            <person name="Wang C.C."/>
            <person name="Yang T.C."/>
            <person name="Huo Q.B."/>
            <person name="Li W."/>
            <person name="Chen H.Y."/>
            <person name="Chen S.E."/>
            <person name="Zhou L.G."/>
            <person name="Ni X.B."/>
            <person name="Tian J.H."/>
            <person name="Sheng Y."/>
            <person name="Liu T."/>
            <person name="Pan Y.S."/>
            <person name="Xia L.Y."/>
            <person name="Li J."/>
            <person name="Zhao F."/>
            <person name="Cao W.C."/>
        </authorList>
    </citation>
    <scope>NUCLEOTIDE SEQUENCE</scope>
    <source>
        <strain evidence="2">Rmic-2018</strain>
    </source>
</reference>
<dbReference type="Pfam" id="PF14529">
    <property type="entry name" value="Exo_endo_phos_2"/>
    <property type="match status" value="1"/>
</dbReference>
<dbReference type="VEuPathDB" id="VectorBase:LOC119162220"/>
<gene>
    <name evidence="2" type="ORF">HPB51_027471</name>
</gene>
<dbReference type="EMBL" id="JABSTU010004056">
    <property type="protein sequence ID" value="KAH7964291.1"/>
    <property type="molecule type" value="Genomic_DNA"/>
</dbReference>
<reference evidence="2" key="2">
    <citation type="submission" date="2021-09" db="EMBL/GenBank/DDBJ databases">
        <authorList>
            <person name="Jia N."/>
            <person name="Wang J."/>
            <person name="Shi W."/>
            <person name="Du L."/>
            <person name="Sun Y."/>
            <person name="Zhan W."/>
            <person name="Jiang J."/>
            <person name="Wang Q."/>
            <person name="Zhang B."/>
            <person name="Ji P."/>
            <person name="Sakyi L.B."/>
            <person name="Cui X."/>
            <person name="Yuan T."/>
            <person name="Jiang B."/>
            <person name="Yang W."/>
            <person name="Lam T.T.-Y."/>
            <person name="Chang Q."/>
            <person name="Ding S."/>
            <person name="Wang X."/>
            <person name="Zhu J."/>
            <person name="Ruan X."/>
            <person name="Zhao L."/>
            <person name="Wei J."/>
            <person name="Que T."/>
            <person name="Du C."/>
            <person name="Cheng J."/>
            <person name="Dai P."/>
            <person name="Han X."/>
            <person name="Huang E."/>
            <person name="Gao Y."/>
            <person name="Liu J."/>
            <person name="Shao H."/>
            <person name="Ye R."/>
            <person name="Li L."/>
            <person name="Wei W."/>
            <person name="Wang X."/>
            <person name="Wang C."/>
            <person name="Huo Q."/>
            <person name="Li W."/>
            <person name="Guo W."/>
            <person name="Chen H."/>
            <person name="Chen S."/>
            <person name="Zhou L."/>
            <person name="Zhou L."/>
            <person name="Ni X."/>
            <person name="Tian J."/>
            <person name="Zhou Y."/>
            <person name="Sheng Y."/>
            <person name="Liu T."/>
            <person name="Pan Y."/>
            <person name="Xia L."/>
            <person name="Li J."/>
            <person name="Zhao F."/>
            <person name="Cao W."/>
        </authorList>
    </citation>
    <scope>NUCLEOTIDE SEQUENCE</scope>
    <source>
        <strain evidence="2">Rmic-2018</strain>
        <tissue evidence="2">Larvae</tissue>
    </source>
</reference>
<dbReference type="AlphaFoldDB" id="A0A9J6D0I3"/>
<evidence type="ECO:0000313" key="2">
    <source>
        <dbReference type="EMBL" id="KAH7964291.1"/>
    </source>
</evidence>
<dbReference type="GO" id="GO:0003824">
    <property type="term" value="F:catalytic activity"/>
    <property type="evidence" value="ECO:0007669"/>
    <property type="project" value="InterPro"/>
</dbReference>
<dbReference type="InterPro" id="IPR005135">
    <property type="entry name" value="Endo/exonuclease/phosphatase"/>
</dbReference>
<keyword evidence="3" id="KW-1185">Reference proteome</keyword>
<proteinExistence type="predicted"/>
<accession>A0A9J6D0I3</accession>
<feature type="domain" description="Endonuclease/exonuclease/phosphatase" evidence="1">
    <location>
        <begin position="6"/>
        <end position="90"/>
    </location>
</feature>
<evidence type="ECO:0000259" key="1">
    <source>
        <dbReference type="Pfam" id="PF14529"/>
    </source>
</evidence>
<name>A0A9J6D0I3_RHIMP</name>
<dbReference type="InterPro" id="IPR036691">
    <property type="entry name" value="Endo/exonu/phosph_ase_sf"/>
</dbReference>
<evidence type="ECO:0000313" key="3">
    <source>
        <dbReference type="Proteomes" id="UP000821866"/>
    </source>
</evidence>
<dbReference type="Proteomes" id="UP000821866">
    <property type="component" value="Unassembled WGS sequence"/>
</dbReference>
<sequence length="196" mass="22377">MVNGNRLVVVGDFNAPHAAWGCHSTTKKGARVHDAAQQHGLTLWNDLLHPTRVGNSVSRDTNPDLTFTRDVHNATWTRLPDTLGSDHHIIQIEVEQAHRSLKTGKARLTDWTAYRNELDDDSTIGEIEAWLNSIASLADGHTKTIHLNEDNSAVDNHLLHLWEARRSLIKRWRRQKLNRKLKRRIAVLTRQAQEYA</sequence>
<dbReference type="Gene3D" id="3.60.10.10">
    <property type="entry name" value="Endonuclease/exonuclease/phosphatase"/>
    <property type="match status" value="1"/>
</dbReference>